<gene>
    <name evidence="2" type="primary">VTX</name>
</gene>
<dbReference type="AlphaFoldDB" id="C5J8C8"/>
<evidence type="ECO:0000256" key="1">
    <source>
        <dbReference type="SAM" id="SignalP"/>
    </source>
</evidence>
<feature type="non-terminal residue" evidence="2">
    <location>
        <position position="79"/>
    </location>
</feature>
<reference evidence="2" key="1">
    <citation type="journal article" date="2009" name="Toxicon">
        <title>Cloning and characterization of cDNA sequences encoding for new venom peptides of the Brazilian scorpion Opisthacanthus cayaporum.</title>
        <authorList>
            <person name="Silva E.C."/>
            <person name="Camargos T.S."/>
            <person name="Maranhao A.Q."/>
            <person name="Silva-Pereira I."/>
            <person name="Silva L.P."/>
            <person name="Possani L.D."/>
            <person name="Schwartz E.F."/>
        </authorList>
    </citation>
    <scope>NUCLEOTIDE SEQUENCE</scope>
    <source>
        <tissue evidence="2">Venom gland</tissue>
    </source>
</reference>
<keyword evidence="1" id="KW-0732">Signal</keyword>
<feature type="signal peptide" evidence="1">
    <location>
        <begin position="1"/>
        <end position="17"/>
    </location>
</feature>
<name>C5J8C8_OPICY</name>
<dbReference type="EMBL" id="FM998790">
    <property type="protein sequence ID" value="CAX51433.1"/>
    <property type="molecule type" value="mRNA"/>
</dbReference>
<protein>
    <submittedName>
        <fullName evidence="2">Putative toxin</fullName>
    </submittedName>
</protein>
<organism evidence="2">
    <name type="scientific">Opisthacanthus cayaporum</name>
    <name type="common">South American scorpion</name>
    <dbReference type="NCBI Taxonomy" id="573324"/>
    <lineage>
        <taxon>Eukaryota</taxon>
        <taxon>Metazoa</taxon>
        <taxon>Ecdysozoa</taxon>
        <taxon>Arthropoda</taxon>
        <taxon>Chelicerata</taxon>
        <taxon>Arachnida</taxon>
        <taxon>Scorpiones</taxon>
        <taxon>Iurida</taxon>
        <taxon>Scorpionoidea</taxon>
        <taxon>Hemiscorpiidae</taxon>
        <taxon>Opisthacanthus</taxon>
    </lineage>
</organism>
<feature type="chain" id="PRO_5005668267" evidence="1">
    <location>
        <begin position="18"/>
        <end position="79"/>
    </location>
</feature>
<accession>C5J8C8</accession>
<sequence>MWKAVIFCLVIVASVCGEEDSKEDRRIINLLFSEDGRKILECWFTYVLYYWPSSDKATKYAALEKMFECMKKGLEASSA</sequence>
<proteinExistence type="evidence at transcript level"/>
<evidence type="ECO:0000313" key="2">
    <source>
        <dbReference type="EMBL" id="CAX51433.1"/>
    </source>
</evidence>